<dbReference type="InterPro" id="IPR006121">
    <property type="entry name" value="HMA_dom"/>
</dbReference>
<dbReference type="RefSeq" id="WP_165108258.1">
    <property type="nucleotide sequence ID" value="NZ_JAAKYA010000077.1"/>
</dbReference>
<dbReference type="Pfam" id="PF02411">
    <property type="entry name" value="MerT"/>
    <property type="match status" value="1"/>
</dbReference>
<evidence type="ECO:0000259" key="16">
    <source>
        <dbReference type="PROSITE" id="PS50846"/>
    </source>
</evidence>
<evidence type="ECO:0000256" key="12">
    <source>
        <dbReference type="ARBA" id="ARBA00023136"/>
    </source>
</evidence>
<evidence type="ECO:0000256" key="10">
    <source>
        <dbReference type="ARBA" id="ARBA00022914"/>
    </source>
</evidence>
<comment type="caution">
    <text evidence="17">The sequence shown here is derived from an EMBL/GenBank/DDBJ whole genome shotgun (WGS) entry which is preliminary data.</text>
</comment>
<proteinExistence type="inferred from homology"/>
<dbReference type="InterPro" id="IPR017969">
    <property type="entry name" value="Heavy-metal-associated_CS"/>
</dbReference>
<evidence type="ECO:0000256" key="11">
    <source>
        <dbReference type="ARBA" id="ARBA00022989"/>
    </source>
</evidence>
<name>A0A6M1RX86_9BACT</name>
<evidence type="ECO:0000256" key="4">
    <source>
        <dbReference type="ARBA" id="ARBA00022448"/>
    </source>
</evidence>
<dbReference type="Gene3D" id="3.30.70.100">
    <property type="match status" value="1"/>
</dbReference>
<dbReference type="InterPro" id="IPR003457">
    <property type="entry name" value="Transprt_MerT"/>
</dbReference>
<evidence type="ECO:0000256" key="9">
    <source>
        <dbReference type="ARBA" id="ARBA00022723"/>
    </source>
</evidence>
<evidence type="ECO:0000256" key="8">
    <source>
        <dbReference type="ARBA" id="ARBA00022692"/>
    </source>
</evidence>
<dbReference type="GO" id="GO:0005886">
    <property type="term" value="C:plasma membrane"/>
    <property type="evidence" value="ECO:0007669"/>
    <property type="project" value="UniProtKB-SubCell"/>
</dbReference>
<dbReference type="FunFam" id="3.30.70.100:FF:000001">
    <property type="entry name" value="ATPase copper transporting beta"/>
    <property type="match status" value="1"/>
</dbReference>
<comment type="similarity">
    <text evidence="2">Belongs to the MerT family.</text>
</comment>
<evidence type="ECO:0000256" key="14">
    <source>
        <dbReference type="ARBA" id="ARBA00045720"/>
    </source>
</evidence>
<dbReference type="GO" id="GO:0046872">
    <property type="term" value="F:metal ion binding"/>
    <property type="evidence" value="ECO:0007669"/>
    <property type="project" value="UniProtKB-KW"/>
</dbReference>
<evidence type="ECO:0000256" key="13">
    <source>
        <dbReference type="ARBA" id="ARBA00030934"/>
    </source>
</evidence>
<accession>A0A6M1RX86</accession>
<evidence type="ECO:0000313" key="17">
    <source>
        <dbReference type="EMBL" id="NGO39944.1"/>
    </source>
</evidence>
<reference evidence="17 18" key="1">
    <citation type="submission" date="2020-02" db="EMBL/GenBank/DDBJ databases">
        <title>Draft genome sequence of Limisphaera ngatamarikiensis NGM72.4T, a thermophilic Verrucomicrobia grouped in subdivision 3.</title>
        <authorList>
            <person name="Carere C.R."/>
            <person name="Steen J."/>
            <person name="Hugenholtz P."/>
            <person name="Stott M.B."/>
        </authorList>
    </citation>
    <scope>NUCLEOTIDE SEQUENCE [LARGE SCALE GENOMIC DNA]</scope>
    <source>
        <strain evidence="17 18">NGM72.4</strain>
    </source>
</reference>
<dbReference type="PROSITE" id="PS01047">
    <property type="entry name" value="HMA_1"/>
    <property type="match status" value="1"/>
</dbReference>
<keyword evidence="7" id="KW-0997">Cell inner membrane</keyword>
<dbReference type="PANTHER" id="PTHR46594:SF4">
    <property type="entry name" value="P-TYPE CATION-TRANSPORTING ATPASE"/>
    <property type="match status" value="1"/>
</dbReference>
<keyword evidence="5" id="KW-0475">Mercuric resistance</keyword>
<gene>
    <name evidence="17" type="ORF">G4L39_11160</name>
</gene>
<dbReference type="InterPro" id="IPR001802">
    <property type="entry name" value="MerP/CopZ"/>
</dbReference>
<evidence type="ECO:0000256" key="1">
    <source>
        <dbReference type="ARBA" id="ARBA00004429"/>
    </source>
</evidence>
<keyword evidence="18" id="KW-1185">Reference proteome</keyword>
<dbReference type="InterPro" id="IPR036163">
    <property type="entry name" value="HMA_dom_sf"/>
</dbReference>
<keyword evidence="8 15" id="KW-0812">Transmembrane</keyword>
<evidence type="ECO:0000313" key="18">
    <source>
        <dbReference type="Proteomes" id="UP000477311"/>
    </source>
</evidence>
<protein>
    <recommendedName>
        <fullName evidence="3">Mercuric transport protein MerT</fullName>
    </recommendedName>
    <alternativeName>
        <fullName evidence="13">Mercury ion transport protein</fullName>
    </alternativeName>
</protein>
<feature type="transmembrane region" description="Helical" evidence="15">
    <location>
        <begin position="12"/>
        <end position="37"/>
    </location>
</feature>
<feature type="transmembrane region" description="Helical" evidence="15">
    <location>
        <begin position="49"/>
        <end position="67"/>
    </location>
</feature>
<evidence type="ECO:0000256" key="6">
    <source>
        <dbReference type="ARBA" id="ARBA00022475"/>
    </source>
</evidence>
<evidence type="ECO:0000256" key="15">
    <source>
        <dbReference type="SAM" id="Phobius"/>
    </source>
</evidence>
<keyword evidence="10" id="KW-0476">Mercury</keyword>
<keyword evidence="12 15" id="KW-0472">Membrane</keyword>
<feature type="transmembrane region" description="Helical" evidence="15">
    <location>
        <begin position="93"/>
        <end position="111"/>
    </location>
</feature>
<comment type="function">
    <text evidence="14">Involved in mercury resistance. Probably transfers a mercuric ion from the periplasmic Hg(2+)-binding protein MerP to the cytoplasmic mercuric reductase MerA.</text>
</comment>
<dbReference type="CDD" id="cd00371">
    <property type="entry name" value="HMA"/>
    <property type="match status" value="1"/>
</dbReference>
<dbReference type="AlphaFoldDB" id="A0A6M1RX86"/>
<dbReference type="PANTHER" id="PTHR46594">
    <property type="entry name" value="P-TYPE CATION-TRANSPORTING ATPASE"/>
    <property type="match status" value="1"/>
</dbReference>
<dbReference type="Proteomes" id="UP000477311">
    <property type="component" value="Unassembled WGS sequence"/>
</dbReference>
<dbReference type="SUPFAM" id="SSF55008">
    <property type="entry name" value="HMA, heavy metal-associated domain"/>
    <property type="match status" value="1"/>
</dbReference>
<dbReference type="Pfam" id="PF00403">
    <property type="entry name" value="HMA"/>
    <property type="match status" value="1"/>
</dbReference>
<comment type="subcellular location">
    <subcellularLocation>
        <location evidence="1">Cell inner membrane</location>
        <topology evidence="1">Multi-pass membrane protein</topology>
    </subcellularLocation>
</comment>
<dbReference type="EMBL" id="JAAKYA010000077">
    <property type="protein sequence ID" value="NGO39944.1"/>
    <property type="molecule type" value="Genomic_DNA"/>
</dbReference>
<feature type="domain" description="HMA" evidence="16">
    <location>
        <begin position="138"/>
        <end position="204"/>
    </location>
</feature>
<keyword evidence="6" id="KW-1003">Cell membrane</keyword>
<evidence type="ECO:0000256" key="3">
    <source>
        <dbReference type="ARBA" id="ARBA00017053"/>
    </source>
</evidence>
<sequence length="211" mass="21767">MDKSKALRTASLGGSILAAITASLCCIGPLLAVALGAGGLAASAVFEKWRPVFLGITLALLALAWYLTYRKPKAACEPGSACAAKPAAKWNKAVLWIATVFVWVTAAFPSLSSAVLSAARPGADTCCAPSAVSDGNFAVLRVKIPGMDCAACALNIQAVLKKQAGVTQARVSFDAKEAVVQYDATKISPEKIIAAIDETGFKAEPAMRTGH</sequence>
<dbReference type="PRINTS" id="PR00946">
    <property type="entry name" value="HGSCAVENGER"/>
</dbReference>
<organism evidence="17 18">
    <name type="scientific">Limisphaera ngatamarikiensis</name>
    <dbReference type="NCBI Taxonomy" id="1324935"/>
    <lineage>
        <taxon>Bacteria</taxon>
        <taxon>Pseudomonadati</taxon>
        <taxon>Verrucomicrobiota</taxon>
        <taxon>Verrucomicrobiia</taxon>
        <taxon>Limisphaerales</taxon>
        <taxon>Limisphaeraceae</taxon>
        <taxon>Limisphaera</taxon>
    </lineage>
</organism>
<dbReference type="Gene3D" id="1.10.287.910">
    <property type="entry name" value="bacterial mercury transporter, merf"/>
    <property type="match status" value="1"/>
</dbReference>
<keyword evidence="11 15" id="KW-1133">Transmembrane helix</keyword>
<evidence type="ECO:0000256" key="7">
    <source>
        <dbReference type="ARBA" id="ARBA00022519"/>
    </source>
</evidence>
<dbReference type="PROSITE" id="PS50846">
    <property type="entry name" value="HMA_2"/>
    <property type="match status" value="1"/>
</dbReference>
<dbReference type="GO" id="GO:0015097">
    <property type="term" value="F:mercury ion transmembrane transporter activity"/>
    <property type="evidence" value="ECO:0007669"/>
    <property type="project" value="InterPro"/>
</dbReference>
<evidence type="ECO:0000256" key="5">
    <source>
        <dbReference type="ARBA" id="ARBA00022466"/>
    </source>
</evidence>
<evidence type="ECO:0000256" key="2">
    <source>
        <dbReference type="ARBA" id="ARBA00008224"/>
    </source>
</evidence>
<keyword evidence="4" id="KW-0813">Transport</keyword>
<keyword evidence="9" id="KW-0479">Metal-binding</keyword>